<evidence type="ECO:0000256" key="1">
    <source>
        <dbReference type="SAM" id="SignalP"/>
    </source>
</evidence>
<organism evidence="2 3">
    <name type="scientific">Phlebiopsis gigantea (strain 11061_1 CR5-6)</name>
    <name type="common">White-rot fungus</name>
    <name type="synonym">Peniophora gigantea</name>
    <dbReference type="NCBI Taxonomy" id="745531"/>
    <lineage>
        <taxon>Eukaryota</taxon>
        <taxon>Fungi</taxon>
        <taxon>Dikarya</taxon>
        <taxon>Basidiomycota</taxon>
        <taxon>Agaricomycotina</taxon>
        <taxon>Agaricomycetes</taxon>
        <taxon>Polyporales</taxon>
        <taxon>Phanerochaetaceae</taxon>
        <taxon>Phlebiopsis</taxon>
    </lineage>
</organism>
<proteinExistence type="predicted"/>
<evidence type="ECO:0000313" key="2">
    <source>
        <dbReference type="EMBL" id="KIP08560.1"/>
    </source>
</evidence>
<keyword evidence="1" id="KW-0732">Signal</keyword>
<dbReference type="EMBL" id="KN840478">
    <property type="protein sequence ID" value="KIP08560.1"/>
    <property type="molecule type" value="Genomic_DNA"/>
</dbReference>
<evidence type="ECO:0000313" key="3">
    <source>
        <dbReference type="Proteomes" id="UP000053257"/>
    </source>
</evidence>
<dbReference type="OrthoDB" id="2769307at2759"/>
<dbReference type="Proteomes" id="UP000053257">
    <property type="component" value="Unassembled WGS sequence"/>
</dbReference>
<protein>
    <recommendedName>
        <fullName evidence="4">Ubiquitin 3 binding protein But2 C-terminal domain-containing protein</fullName>
    </recommendedName>
</protein>
<feature type="chain" id="PRO_5002169985" description="Ubiquitin 3 binding protein But2 C-terminal domain-containing protein" evidence="1">
    <location>
        <begin position="18"/>
        <end position="164"/>
    </location>
</feature>
<sequence length="164" mass="17455">MRLSHFTLLAAAVGALASPAKRQGGGTPVTILSPGSIVTPTDGITEAAEDSFPFSVAVPEFNHCHPGYTPVDVYLLETQPTVDSLNSTHQFTDYLYFFGSYLVNNFPGELPNMGTPPPSSLTMPDLGLVADTPVYLATMETIEGCPPNGFFEYAIDSKSITFSG</sequence>
<dbReference type="AlphaFoldDB" id="A0A0C3SC64"/>
<name>A0A0C3SC64_PHLG1</name>
<dbReference type="HOGENOM" id="CLU_136345_0_0_1"/>
<accession>A0A0C3SC64</accession>
<reference evidence="2 3" key="1">
    <citation type="journal article" date="2014" name="PLoS Genet.">
        <title>Analysis of the Phlebiopsis gigantea genome, transcriptome and secretome provides insight into its pioneer colonization strategies of wood.</title>
        <authorList>
            <person name="Hori C."/>
            <person name="Ishida T."/>
            <person name="Igarashi K."/>
            <person name="Samejima M."/>
            <person name="Suzuki H."/>
            <person name="Master E."/>
            <person name="Ferreira P."/>
            <person name="Ruiz-Duenas F.J."/>
            <person name="Held B."/>
            <person name="Canessa P."/>
            <person name="Larrondo L.F."/>
            <person name="Schmoll M."/>
            <person name="Druzhinina I.S."/>
            <person name="Kubicek C.P."/>
            <person name="Gaskell J.A."/>
            <person name="Kersten P."/>
            <person name="St John F."/>
            <person name="Glasner J."/>
            <person name="Sabat G."/>
            <person name="Splinter BonDurant S."/>
            <person name="Syed K."/>
            <person name="Yadav J."/>
            <person name="Mgbeahuruike A.C."/>
            <person name="Kovalchuk A."/>
            <person name="Asiegbu F.O."/>
            <person name="Lackner G."/>
            <person name="Hoffmeister D."/>
            <person name="Rencoret J."/>
            <person name="Gutierrez A."/>
            <person name="Sun H."/>
            <person name="Lindquist E."/>
            <person name="Barry K."/>
            <person name="Riley R."/>
            <person name="Grigoriev I.V."/>
            <person name="Henrissat B."/>
            <person name="Kues U."/>
            <person name="Berka R.M."/>
            <person name="Martinez A.T."/>
            <person name="Covert S.F."/>
            <person name="Blanchette R.A."/>
            <person name="Cullen D."/>
        </authorList>
    </citation>
    <scope>NUCLEOTIDE SEQUENCE [LARGE SCALE GENOMIC DNA]</scope>
    <source>
        <strain evidence="2 3">11061_1 CR5-6</strain>
    </source>
</reference>
<feature type="signal peptide" evidence="1">
    <location>
        <begin position="1"/>
        <end position="17"/>
    </location>
</feature>
<gene>
    <name evidence="2" type="ORF">PHLGIDRAFT_376376</name>
</gene>
<evidence type="ECO:0008006" key="4">
    <source>
        <dbReference type="Google" id="ProtNLM"/>
    </source>
</evidence>
<keyword evidence="3" id="KW-1185">Reference proteome</keyword>